<dbReference type="Proteomes" id="UP000250223">
    <property type="component" value="Unassembled WGS sequence"/>
</dbReference>
<keyword evidence="3" id="KW-0813">Transport</keyword>
<feature type="transmembrane region" description="Helical" evidence="7">
    <location>
        <begin position="134"/>
        <end position="152"/>
    </location>
</feature>
<accession>A0A2X2W492</accession>
<evidence type="ECO:0000313" key="8">
    <source>
        <dbReference type="EMBL" id="SQB34217.1"/>
    </source>
</evidence>
<evidence type="ECO:0000256" key="3">
    <source>
        <dbReference type="ARBA" id="ARBA00022448"/>
    </source>
</evidence>
<feature type="transmembrane region" description="Helical" evidence="7">
    <location>
        <begin position="103"/>
        <end position="122"/>
    </location>
</feature>
<sequence length="431" mass="46088">MRKIIENIFYLTKYKTTVKGELLAGLTGFFSVVYIIAVNSSILSDAGIPLEVGIIATILVSFLGCIIMGLLGNVPIMVVPGMGVNALFSYTIIKSMGLSVQQALTAVVIAGAIFSIITFTRLGDIITKSISHSLKEAITVGIGIFITFIGFQKGGIIVSHQSNFVTLGDLKNPLVLATLINLAITLFLFIKDIKGNFLISIILGTGVSYLLGLVDVSSINFQGLSFQGYGDVFFNLDFGGITTISFWTAVFSLVLVLVFENLGLLNGYVNIMLKQPEKFKNAYKSTALSSITCGILGTSPTIATVESAAAIAAGGKTGLTSIFTGILFILSIFFLPLIKVIPNSAVAPILIIIGSLMIKNVLNINFNDFTEGFPAFLIITMIPLTYSIVDGMAFGFIAYPIAKLAANKKEDVSLPMYIISIIFLINFILSA</sequence>
<dbReference type="InterPro" id="IPR006043">
    <property type="entry name" value="NCS2"/>
</dbReference>
<evidence type="ECO:0000256" key="2">
    <source>
        <dbReference type="ARBA" id="ARBA00005697"/>
    </source>
</evidence>
<evidence type="ECO:0000256" key="1">
    <source>
        <dbReference type="ARBA" id="ARBA00004141"/>
    </source>
</evidence>
<comment type="subcellular location">
    <subcellularLocation>
        <location evidence="1">Membrane</location>
        <topology evidence="1">Multi-pass membrane protein</topology>
    </subcellularLocation>
</comment>
<evidence type="ECO:0000256" key="5">
    <source>
        <dbReference type="ARBA" id="ARBA00022989"/>
    </source>
</evidence>
<dbReference type="InterPro" id="IPR045018">
    <property type="entry name" value="Azg-like"/>
</dbReference>
<proteinExistence type="inferred from homology"/>
<feature type="transmembrane region" description="Helical" evidence="7">
    <location>
        <begin position="21"/>
        <end position="42"/>
    </location>
</feature>
<keyword evidence="5 7" id="KW-1133">Transmembrane helix</keyword>
<feature type="transmembrane region" description="Helical" evidence="7">
    <location>
        <begin position="241"/>
        <end position="265"/>
    </location>
</feature>
<dbReference type="AlphaFoldDB" id="A0A2X2W492"/>
<protein>
    <submittedName>
        <fullName evidence="8">Xanthine/uracil permease</fullName>
    </submittedName>
</protein>
<dbReference type="GO" id="GO:0005345">
    <property type="term" value="F:purine nucleobase transmembrane transporter activity"/>
    <property type="evidence" value="ECO:0007669"/>
    <property type="project" value="TreeGrafter"/>
</dbReference>
<dbReference type="EMBL" id="UAWC01000007">
    <property type="protein sequence ID" value="SQB34217.1"/>
    <property type="molecule type" value="Genomic_DNA"/>
</dbReference>
<dbReference type="RefSeq" id="WP_111921407.1">
    <property type="nucleotide sequence ID" value="NZ_UAWC01000007.1"/>
</dbReference>
<feature type="transmembrane region" description="Helical" evidence="7">
    <location>
        <begin position="412"/>
        <end position="429"/>
    </location>
</feature>
<evidence type="ECO:0000256" key="6">
    <source>
        <dbReference type="ARBA" id="ARBA00023136"/>
    </source>
</evidence>
<feature type="transmembrane region" description="Helical" evidence="7">
    <location>
        <begin position="345"/>
        <end position="362"/>
    </location>
</feature>
<feature type="transmembrane region" description="Helical" evidence="7">
    <location>
        <begin position="374"/>
        <end position="400"/>
    </location>
</feature>
<dbReference type="PANTHER" id="PTHR43337">
    <property type="entry name" value="XANTHINE/URACIL PERMEASE C887.17-RELATED"/>
    <property type="match status" value="1"/>
</dbReference>
<feature type="transmembrane region" description="Helical" evidence="7">
    <location>
        <begin position="78"/>
        <end position="97"/>
    </location>
</feature>
<evidence type="ECO:0000256" key="7">
    <source>
        <dbReference type="SAM" id="Phobius"/>
    </source>
</evidence>
<feature type="transmembrane region" description="Helical" evidence="7">
    <location>
        <begin position="319"/>
        <end position="338"/>
    </location>
</feature>
<feature type="transmembrane region" description="Helical" evidence="7">
    <location>
        <begin position="197"/>
        <end position="221"/>
    </location>
</feature>
<comment type="similarity">
    <text evidence="2">Belongs to the nucleobase:cation symporter-2 (NCS2) (TC 2.A.40) family. Azg-like subfamily.</text>
</comment>
<dbReference type="PANTHER" id="PTHR43337:SF2">
    <property type="entry name" value="XANTHINE_URACIL PERMEASE"/>
    <property type="match status" value="1"/>
</dbReference>
<organism evidence="8 9">
    <name type="scientific">Clostridium cochlearium</name>
    <dbReference type="NCBI Taxonomy" id="1494"/>
    <lineage>
        <taxon>Bacteria</taxon>
        <taxon>Bacillati</taxon>
        <taxon>Bacillota</taxon>
        <taxon>Clostridia</taxon>
        <taxon>Eubacteriales</taxon>
        <taxon>Clostridiaceae</taxon>
        <taxon>Clostridium</taxon>
    </lineage>
</organism>
<gene>
    <name evidence="8" type="primary">pbuO</name>
    <name evidence="8" type="ORF">NCTC13028_01111</name>
</gene>
<evidence type="ECO:0000313" key="9">
    <source>
        <dbReference type="Proteomes" id="UP000250223"/>
    </source>
</evidence>
<feature type="transmembrane region" description="Helical" evidence="7">
    <location>
        <begin position="172"/>
        <end position="190"/>
    </location>
</feature>
<dbReference type="Pfam" id="PF00860">
    <property type="entry name" value="Xan_ur_permease"/>
    <property type="match status" value="1"/>
</dbReference>
<name>A0A2X2W492_CLOCO</name>
<keyword evidence="6 7" id="KW-0472">Membrane</keyword>
<keyword evidence="4 7" id="KW-0812">Transmembrane</keyword>
<feature type="transmembrane region" description="Helical" evidence="7">
    <location>
        <begin position="48"/>
        <end position="71"/>
    </location>
</feature>
<reference evidence="8 9" key="1">
    <citation type="submission" date="2018-06" db="EMBL/GenBank/DDBJ databases">
        <authorList>
            <consortium name="Pathogen Informatics"/>
            <person name="Doyle S."/>
        </authorList>
    </citation>
    <scope>NUCLEOTIDE SEQUENCE [LARGE SCALE GENOMIC DNA]</scope>
    <source>
        <strain evidence="8 9">NCTC13028</strain>
    </source>
</reference>
<dbReference type="GO" id="GO:0005886">
    <property type="term" value="C:plasma membrane"/>
    <property type="evidence" value="ECO:0007669"/>
    <property type="project" value="TreeGrafter"/>
</dbReference>
<evidence type="ECO:0000256" key="4">
    <source>
        <dbReference type="ARBA" id="ARBA00022692"/>
    </source>
</evidence>